<reference evidence="1" key="1">
    <citation type="submission" date="2014-09" db="EMBL/GenBank/DDBJ databases">
        <authorList>
            <person name="Magalhaes I.L.F."/>
            <person name="Oliveira U."/>
            <person name="Santos F.R."/>
            <person name="Vidigal T.H.D.A."/>
            <person name="Brescovit A.D."/>
            <person name="Santos A.J."/>
        </authorList>
    </citation>
    <scope>NUCLEOTIDE SEQUENCE</scope>
    <source>
        <tissue evidence="1">Shoot tissue taken approximately 20 cm above the soil surface</tissue>
    </source>
</reference>
<name>A0A0A9FWN8_ARUDO</name>
<evidence type="ECO:0000313" key="1">
    <source>
        <dbReference type="EMBL" id="JAE14721.1"/>
    </source>
</evidence>
<dbReference type="EMBL" id="GBRH01183175">
    <property type="protein sequence ID" value="JAE14721.1"/>
    <property type="molecule type" value="Transcribed_RNA"/>
</dbReference>
<protein>
    <submittedName>
        <fullName evidence="1">Uncharacterized protein</fullName>
    </submittedName>
</protein>
<proteinExistence type="predicted"/>
<accession>A0A0A9FWN8</accession>
<reference evidence="1" key="2">
    <citation type="journal article" date="2015" name="Data Brief">
        <title>Shoot transcriptome of the giant reed, Arundo donax.</title>
        <authorList>
            <person name="Barrero R.A."/>
            <person name="Guerrero F.D."/>
            <person name="Moolhuijzen P."/>
            <person name="Goolsby J.A."/>
            <person name="Tidwell J."/>
            <person name="Bellgard S.E."/>
            <person name="Bellgard M.I."/>
        </authorList>
    </citation>
    <scope>NUCLEOTIDE SEQUENCE</scope>
    <source>
        <tissue evidence="1">Shoot tissue taken approximately 20 cm above the soil surface</tissue>
    </source>
</reference>
<organism evidence="1">
    <name type="scientific">Arundo donax</name>
    <name type="common">Giant reed</name>
    <name type="synonym">Donax arundinaceus</name>
    <dbReference type="NCBI Taxonomy" id="35708"/>
    <lineage>
        <taxon>Eukaryota</taxon>
        <taxon>Viridiplantae</taxon>
        <taxon>Streptophyta</taxon>
        <taxon>Embryophyta</taxon>
        <taxon>Tracheophyta</taxon>
        <taxon>Spermatophyta</taxon>
        <taxon>Magnoliopsida</taxon>
        <taxon>Liliopsida</taxon>
        <taxon>Poales</taxon>
        <taxon>Poaceae</taxon>
        <taxon>PACMAD clade</taxon>
        <taxon>Arundinoideae</taxon>
        <taxon>Arundineae</taxon>
        <taxon>Arundo</taxon>
    </lineage>
</organism>
<sequence length="10" mass="1207">MESKLLIFNI</sequence>